<evidence type="ECO:0000256" key="7">
    <source>
        <dbReference type="SAM" id="Phobius"/>
    </source>
</evidence>
<evidence type="ECO:0000256" key="3">
    <source>
        <dbReference type="ARBA" id="ARBA00022475"/>
    </source>
</evidence>
<feature type="transmembrane region" description="Helical" evidence="7">
    <location>
        <begin position="45"/>
        <end position="63"/>
    </location>
</feature>
<reference evidence="8 9" key="1">
    <citation type="submission" date="2019-01" db="EMBL/GenBank/DDBJ databases">
        <title>Chengkuizengella sp. nov., isolated from deep-sea sediment of East Pacific Ocean.</title>
        <authorList>
            <person name="Yang J."/>
            <person name="Lai Q."/>
            <person name="Shao Z."/>
        </authorList>
    </citation>
    <scope>NUCLEOTIDE SEQUENCE [LARGE SCALE GENOMIC DNA]</scope>
    <source>
        <strain evidence="8 9">YPA3-1-1</strain>
    </source>
</reference>
<comment type="similarity">
    <text evidence="2">Belongs to the UPF0324 family.</text>
</comment>
<dbReference type="OrthoDB" id="9811391at2"/>
<sequence length="342" mass="37068">MNENVLKKSHSINVKPLFYWTGGVMFTFIIALLSFQVAKFPGFQYIGPLATAIIISIFYRQIIGYPEKIKSGIIFSAKILLRLAIILYGLKLNIDIIFKQGLGLVGFAIFSIVVSIVLTLVIAKWLKADLNLSLLVGVGTGVCGAAAIAAVSPILKSREEDTAISIGIIALIGTIFSIIYVLLIPVLPLTPDQFGIWAGVSLHELANVATAAAPAGEEVLAIALLAKLGRVFLLVPLCFILIFWKKRKQSGGTEDTKIHFPWFLVGFIAMSLVGSYVIGNIIVIPNEIISNISIFTTFLLTMAMAGLGLHVNLNALRSKAMRPFIAMVITSVLLSVFTFFIV</sequence>
<dbReference type="PANTHER" id="PTHR30106:SF2">
    <property type="entry name" value="UPF0324 INNER MEMBRANE PROTEIN YEIH"/>
    <property type="match status" value="1"/>
</dbReference>
<dbReference type="EMBL" id="SIJB01000012">
    <property type="protein sequence ID" value="NBI28195.1"/>
    <property type="molecule type" value="Genomic_DNA"/>
</dbReference>
<evidence type="ECO:0000313" key="8">
    <source>
        <dbReference type="EMBL" id="NBI28195.1"/>
    </source>
</evidence>
<comment type="caution">
    <text evidence="8">The sequence shown here is derived from an EMBL/GenBank/DDBJ whole genome shotgun (WGS) entry which is preliminary data.</text>
</comment>
<feature type="transmembrane region" description="Helical" evidence="7">
    <location>
        <begin position="262"/>
        <end position="282"/>
    </location>
</feature>
<keyword evidence="9" id="KW-1185">Reference proteome</keyword>
<name>A0A6N9Q010_9BACL</name>
<gene>
    <name evidence="8" type="ORF">ERL59_04390</name>
</gene>
<feature type="transmembrane region" description="Helical" evidence="7">
    <location>
        <begin position="17"/>
        <end position="38"/>
    </location>
</feature>
<proteinExistence type="inferred from homology"/>
<dbReference type="Pfam" id="PF03601">
    <property type="entry name" value="Cons_hypoth698"/>
    <property type="match status" value="1"/>
</dbReference>
<comment type="subcellular location">
    <subcellularLocation>
        <location evidence="1">Cell membrane</location>
        <topology evidence="1">Multi-pass membrane protein</topology>
    </subcellularLocation>
</comment>
<evidence type="ECO:0000256" key="1">
    <source>
        <dbReference type="ARBA" id="ARBA00004651"/>
    </source>
</evidence>
<evidence type="ECO:0000256" key="4">
    <source>
        <dbReference type="ARBA" id="ARBA00022692"/>
    </source>
</evidence>
<keyword evidence="3" id="KW-1003">Cell membrane</keyword>
<evidence type="ECO:0000313" key="9">
    <source>
        <dbReference type="Proteomes" id="UP000448943"/>
    </source>
</evidence>
<evidence type="ECO:0000256" key="6">
    <source>
        <dbReference type="ARBA" id="ARBA00023136"/>
    </source>
</evidence>
<dbReference type="RefSeq" id="WP_160644939.1">
    <property type="nucleotide sequence ID" value="NZ_SIJB01000012.1"/>
</dbReference>
<dbReference type="AlphaFoldDB" id="A0A6N9Q010"/>
<evidence type="ECO:0000256" key="2">
    <source>
        <dbReference type="ARBA" id="ARBA00007977"/>
    </source>
</evidence>
<feature type="transmembrane region" description="Helical" evidence="7">
    <location>
        <begin position="102"/>
        <end position="126"/>
    </location>
</feature>
<dbReference type="InterPro" id="IPR018383">
    <property type="entry name" value="UPF0324_pro"/>
</dbReference>
<keyword evidence="5 7" id="KW-1133">Transmembrane helix</keyword>
<feature type="transmembrane region" description="Helical" evidence="7">
    <location>
        <begin position="163"/>
        <end position="187"/>
    </location>
</feature>
<feature type="transmembrane region" description="Helical" evidence="7">
    <location>
        <begin position="219"/>
        <end position="242"/>
    </location>
</feature>
<feature type="transmembrane region" description="Helical" evidence="7">
    <location>
        <begin position="132"/>
        <end position="151"/>
    </location>
</feature>
<dbReference type="PANTHER" id="PTHR30106">
    <property type="entry name" value="INNER MEMBRANE PROTEIN YEIH-RELATED"/>
    <property type="match status" value="1"/>
</dbReference>
<feature type="transmembrane region" description="Helical" evidence="7">
    <location>
        <begin position="288"/>
        <end position="311"/>
    </location>
</feature>
<protein>
    <submittedName>
        <fullName evidence="8">Putative sulfate exporter family transporter</fullName>
    </submittedName>
</protein>
<keyword evidence="4 7" id="KW-0812">Transmembrane</keyword>
<feature type="transmembrane region" description="Helical" evidence="7">
    <location>
        <begin position="323"/>
        <end position="341"/>
    </location>
</feature>
<dbReference type="GO" id="GO:0005886">
    <property type="term" value="C:plasma membrane"/>
    <property type="evidence" value="ECO:0007669"/>
    <property type="project" value="UniProtKB-SubCell"/>
</dbReference>
<keyword evidence="6 7" id="KW-0472">Membrane</keyword>
<evidence type="ECO:0000256" key="5">
    <source>
        <dbReference type="ARBA" id="ARBA00022989"/>
    </source>
</evidence>
<dbReference type="Proteomes" id="UP000448943">
    <property type="component" value="Unassembled WGS sequence"/>
</dbReference>
<organism evidence="8 9">
    <name type="scientific">Chengkuizengella marina</name>
    <dbReference type="NCBI Taxonomy" id="2507566"/>
    <lineage>
        <taxon>Bacteria</taxon>
        <taxon>Bacillati</taxon>
        <taxon>Bacillota</taxon>
        <taxon>Bacilli</taxon>
        <taxon>Bacillales</taxon>
        <taxon>Paenibacillaceae</taxon>
        <taxon>Chengkuizengella</taxon>
    </lineage>
</organism>
<accession>A0A6N9Q010</accession>